<evidence type="ECO:0000256" key="1">
    <source>
        <dbReference type="SAM" id="MobiDB-lite"/>
    </source>
</evidence>
<proteinExistence type="predicted"/>
<dbReference type="Proteomes" id="UP000887566">
    <property type="component" value="Unplaced"/>
</dbReference>
<protein>
    <submittedName>
        <fullName evidence="3">Uncharacterized protein</fullName>
    </submittedName>
</protein>
<dbReference type="WBParaSite" id="PSAMB.scaffold16023size1426.g36753.t1">
    <property type="protein sequence ID" value="PSAMB.scaffold16023size1426.g36753.t1"/>
    <property type="gene ID" value="PSAMB.scaffold16023size1426.g36753"/>
</dbReference>
<keyword evidence="2" id="KW-1185">Reference proteome</keyword>
<accession>A0A914V6Z6</accession>
<organism evidence="2 3">
    <name type="scientific">Plectus sambesii</name>
    <dbReference type="NCBI Taxonomy" id="2011161"/>
    <lineage>
        <taxon>Eukaryota</taxon>
        <taxon>Metazoa</taxon>
        <taxon>Ecdysozoa</taxon>
        <taxon>Nematoda</taxon>
        <taxon>Chromadorea</taxon>
        <taxon>Plectida</taxon>
        <taxon>Plectina</taxon>
        <taxon>Plectoidea</taxon>
        <taxon>Plectidae</taxon>
        <taxon>Plectus</taxon>
    </lineage>
</organism>
<evidence type="ECO:0000313" key="2">
    <source>
        <dbReference type="Proteomes" id="UP000887566"/>
    </source>
</evidence>
<feature type="region of interest" description="Disordered" evidence="1">
    <location>
        <begin position="1"/>
        <end position="76"/>
    </location>
</feature>
<evidence type="ECO:0000313" key="3">
    <source>
        <dbReference type="WBParaSite" id="PSAMB.scaffold16023size1426.g36753.t1"/>
    </source>
</evidence>
<dbReference type="AlphaFoldDB" id="A0A914V6Z6"/>
<feature type="compositionally biased region" description="Low complexity" evidence="1">
    <location>
        <begin position="46"/>
        <end position="57"/>
    </location>
</feature>
<name>A0A914V6Z6_9BILA</name>
<sequence length="76" mass="8424">MSSLPGGDEISSRRGSFAPNDPAAGGQPVQLRFDQFDTAIRDPSKQRGQGIAQAQRRPVQQPTTFSRDWWTKPKIV</sequence>
<reference evidence="3" key="1">
    <citation type="submission" date="2022-11" db="UniProtKB">
        <authorList>
            <consortium name="WormBaseParasite"/>
        </authorList>
    </citation>
    <scope>IDENTIFICATION</scope>
</reference>